<name>A0A196SBZ6_BLAHN</name>
<accession>A0A196SBZ6</accession>
<dbReference type="SUPFAM" id="SSF54654">
    <property type="entry name" value="CI-2 family of serine protease inhibitors"/>
    <property type="match status" value="1"/>
</dbReference>
<comment type="caution">
    <text evidence="4">The sequence shown here is derived from an EMBL/GenBank/DDBJ whole genome shotgun (WGS) entry which is preliminary data.</text>
</comment>
<keyword evidence="2" id="KW-0646">Protease inhibitor</keyword>
<dbReference type="AlphaFoldDB" id="A0A196SBZ6"/>
<dbReference type="InterPro" id="IPR036354">
    <property type="entry name" value="Prot_inh_pot1_sf"/>
</dbReference>
<dbReference type="PANTHER" id="PTHR33091">
    <property type="entry name" value="PROTEIN, PUTATIVE, EXPRESSED-RELATED"/>
    <property type="match status" value="1"/>
</dbReference>
<gene>
    <name evidence="4" type="ORF">AV274_3841</name>
</gene>
<dbReference type="OrthoDB" id="599354at2759"/>
<proteinExistence type="inferred from homology"/>
<keyword evidence="5" id="KW-1185">Reference proteome</keyword>
<dbReference type="GO" id="GO:0004867">
    <property type="term" value="F:serine-type endopeptidase inhibitor activity"/>
    <property type="evidence" value="ECO:0007669"/>
    <property type="project" value="UniProtKB-KW"/>
</dbReference>
<dbReference type="Pfam" id="PF00280">
    <property type="entry name" value="potato_inhibit"/>
    <property type="match status" value="1"/>
</dbReference>
<dbReference type="GO" id="GO:0009611">
    <property type="term" value="P:response to wounding"/>
    <property type="evidence" value="ECO:0007669"/>
    <property type="project" value="InterPro"/>
</dbReference>
<organism evidence="4 5">
    <name type="scientific">Blastocystis sp. subtype 1 (strain ATCC 50177 / NandII)</name>
    <dbReference type="NCBI Taxonomy" id="478820"/>
    <lineage>
        <taxon>Eukaryota</taxon>
        <taxon>Sar</taxon>
        <taxon>Stramenopiles</taxon>
        <taxon>Bigyra</taxon>
        <taxon>Opalozoa</taxon>
        <taxon>Opalinata</taxon>
        <taxon>Blastocystidae</taxon>
        <taxon>Blastocystis</taxon>
    </lineage>
</organism>
<evidence type="ECO:0000256" key="2">
    <source>
        <dbReference type="ARBA" id="ARBA00022690"/>
    </source>
</evidence>
<dbReference type="EMBL" id="LXWW01000238">
    <property type="protein sequence ID" value="OAO14538.1"/>
    <property type="molecule type" value="Genomic_DNA"/>
</dbReference>
<evidence type="ECO:0000313" key="5">
    <source>
        <dbReference type="Proteomes" id="UP000078348"/>
    </source>
</evidence>
<dbReference type="InterPro" id="IPR000864">
    <property type="entry name" value="Prot_inh_pot1"/>
</dbReference>
<comment type="similarity">
    <text evidence="1">Belongs to the protease inhibitor I13 (potato type I serine protease inhibitor) family.</text>
</comment>
<evidence type="ECO:0000313" key="4">
    <source>
        <dbReference type="EMBL" id="OAO14538.1"/>
    </source>
</evidence>
<protein>
    <submittedName>
        <fullName evidence="4">Uncharacterized protein</fullName>
    </submittedName>
</protein>
<keyword evidence="3" id="KW-0722">Serine protease inhibitor</keyword>
<evidence type="ECO:0000256" key="3">
    <source>
        <dbReference type="ARBA" id="ARBA00022900"/>
    </source>
</evidence>
<dbReference type="Gene3D" id="3.30.10.10">
    <property type="entry name" value="Trypsin Inhibitor V, subunit A"/>
    <property type="match status" value="1"/>
</dbReference>
<reference evidence="4 5" key="1">
    <citation type="submission" date="2016-05" db="EMBL/GenBank/DDBJ databases">
        <title>Nuclear genome of Blastocystis sp. subtype 1 NandII.</title>
        <authorList>
            <person name="Gentekaki E."/>
            <person name="Curtis B."/>
            <person name="Stairs C."/>
            <person name="Eme L."/>
            <person name="Herman E."/>
            <person name="Klimes V."/>
            <person name="Arias M.C."/>
            <person name="Elias M."/>
            <person name="Hilliou F."/>
            <person name="Klute M."/>
            <person name="Malik S.-B."/>
            <person name="Pightling A."/>
            <person name="Rachubinski R."/>
            <person name="Salas D."/>
            <person name="Schlacht A."/>
            <person name="Suga H."/>
            <person name="Archibald J."/>
            <person name="Ball S.G."/>
            <person name="Clark G."/>
            <person name="Dacks J."/>
            <person name="Van Der Giezen M."/>
            <person name="Tsaousis A."/>
            <person name="Roger A."/>
        </authorList>
    </citation>
    <scope>NUCLEOTIDE SEQUENCE [LARGE SCALE GENOMIC DNA]</scope>
    <source>
        <strain evidence="5">ATCC 50177 / NandII</strain>
    </source>
</reference>
<evidence type="ECO:0000256" key="1">
    <source>
        <dbReference type="ARBA" id="ARBA00008210"/>
    </source>
</evidence>
<dbReference type="PANTHER" id="PTHR33091:SF53">
    <property type="entry name" value="OS08G0441300 PROTEIN"/>
    <property type="match status" value="1"/>
</dbReference>
<dbReference type="Proteomes" id="UP000078348">
    <property type="component" value="Unassembled WGS sequence"/>
</dbReference>
<sequence>MRPNQGKKVMWPEVVGKPFADAKALIMQERPELHVVHIKPGVPMTRDLDPFRVFVITDGNEPYIVKDVPHCG</sequence>